<keyword evidence="5 10" id="KW-0067">ATP-binding</keyword>
<dbReference type="PROSITE" id="PS00178">
    <property type="entry name" value="AA_TRNA_LIGASE_I"/>
    <property type="match status" value="1"/>
</dbReference>
<dbReference type="SMART" id="SM00836">
    <property type="entry name" value="DALR_1"/>
    <property type="match status" value="1"/>
</dbReference>
<dbReference type="FunFam" id="3.40.50.620:FF:000058">
    <property type="entry name" value="Mitochondrial arginyl-tRNA synthetase"/>
    <property type="match status" value="1"/>
</dbReference>
<comment type="caution">
    <text evidence="12">The sequence shown here is derived from an EMBL/GenBank/DDBJ whole genome shotgun (WGS) entry which is preliminary data.</text>
</comment>
<evidence type="ECO:0000256" key="9">
    <source>
        <dbReference type="ARBA" id="ARBA00049339"/>
    </source>
</evidence>
<name>A0A0W4ZW12_PNEJ7</name>
<dbReference type="GO" id="GO:0006420">
    <property type="term" value="P:arginyl-tRNA aminoacylation"/>
    <property type="evidence" value="ECO:0007669"/>
    <property type="project" value="InterPro"/>
</dbReference>
<dbReference type="InterPro" id="IPR001412">
    <property type="entry name" value="aa-tRNA-synth_I_CS"/>
</dbReference>
<accession>A0A0W4ZW12</accession>
<dbReference type="SUPFAM" id="SSF55190">
    <property type="entry name" value="Arginyl-tRNA synthetase (ArgRS), N-terminal 'additional' domain"/>
    <property type="match status" value="1"/>
</dbReference>
<evidence type="ECO:0000256" key="5">
    <source>
        <dbReference type="ARBA" id="ARBA00022840"/>
    </source>
</evidence>
<dbReference type="PRINTS" id="PR01038">
    <property type="entry name" value="TRNASYNTHARG"/>
</dbReference>
<feature type="domain" description="DALR anticodon binding" evidence="11">
    <location>
        <begin position="521"/>
        <end position="638"/>
    </location>
</feature>
<dbReference type="InterPro" id="IPR008909">
    <property type="entry name" value="DALR_anticod-bd"/>
</dbReference>
<dbReference type="Pfam" id="PF00750">
    <property type="entry name" value="tRNA-synt_1d"/>
    <property type="match status" value="1"/>
</dbReference>
<evidence type="ECO:0000256" key="2">
    <source>
        <dbReference type="ARBA" id="ARBA00012837"/>
    </source>
</evidence>
<sequence>MLRTTCLLRAIITRFYRINRQKNTVFKSFYSRNMKNIDTFDDLSKNLKEIGISEDILSLEGTDPFKNPIDIFRTYISYHLSKITSISVKILLPMLEQVSKLENGDLMLPVARLRLQEKPDILAEKWAQKFPQTIVRAKNQGSFIQFFFSPELLTDLVISYIYRDDHKYGSNDSGKGKKILVEFGSPNIAKPFHAGHLRSTIIGSFVSNIHELCSWEVIRFNYLGDWGKQFGLLAIGFELYGSEEELERDPIQHLYDVYVKINTIASQKDNPEADNVNEKAREYFKKMEEGNENFLKLWKRFRDFSIEKYKTTYSRLNIHYDEYGGESKVSQQNIEDVMRVLKKKNLLKEDKGAILIDLSKFSKKLGNAMLKKSDGTTLYLTRDIGEAIQRYEHYKFDKMIYVVSSQQELHLAQLFKILELLDLPWAKSCSHISYGLVLGMSTRKGTAVFLDSILETAQENMHEIMKKNQKKYIQIENPKFVSDIVGISAILIQDMSSKRINNYSFLWSRILSFEGDTGPYLQYAHSRLASIIRHSNISIENIKKAELNCLTESNAIDLIRVLAKYPDVINTTIRTLEPSTIITYLFKLTHIISGCYDILWVMNQPENIATARLSLYLACKKVLNNGMRLLGLTPLERYILFINYLS</sequence>
<gene>
    <name evidence="12" type="ORF">T551_00041</name>
</gene>
<dbReference type="InterPro" id="IPR036695">
    <property type="entry name" value="Arg-tRNA-synth_N_sf"/>
</dbReference>
<dbReference type="NCBIfam" id="TIGR00456">
    <property type="entry name" value="argS"/>
    <property type="match status" value="1"/>
</dbReference>
<dbReference type="SUPFAM" id="SSF47323">
    <property type="entry name" value="Anticodon-binding domain of a subclass of class I aminoacyl-tRNA synthetases"/>
    <property type="match status" value="1"/>
</dbReference>
<evidence type="ECO:0000256" key="6">
    <source>
        <dbReference type="ARBA" id="ARBA00022917"/>
    </source>
</evidence>
<dbReference type="VEuPathDB" id="FungiDB:T551_00041"/>
<dbReference type="EMBL" id="LFWA01000001">
    <property type="protein sequence ID" value="KTW32556.1"/>
    <property type="molecule type" value="Genomic_DNA"/>
</dbReference>
<dbReference type="PANTHER" id="PTHR11956:SF11">
    <property type="entry name" value="ARGININE--TRNA LIGASE, MITOCHONDRIAL-RELATED"/>
    <property type="match status" value="1"/>
</dbReference>
<keyword evidence="4 10" id="KW-0547">Nucleotide-binding</keyword>
<dbReference type="RefSeq" id="XP_018231248.1">
    <property type="nucleotide sequence ID" value="XM_018372308.1"/>
</dbReference>
<dbReference type="OrthoDB" id="68056at2759"/>
<dbReference type="Gene3D" id="3.30.1360.70">
    <property type="entry name" value="Arginyl tRNA synthetase N-terminal domain"/>
    <property type="match status" value="1"/>
</dbReference>
<dbReference type="EC" id="6.1.1.19" evidence="2"/>
<dbReference type="InterPro" id="IPR035684">
    <property type="entry name" value="ArgRS_core"/>
</dbReference>
<evidence type="ECO:0000256" key="7">
    <source>
        <dbReference type="ARBA" id="ARBA00023146"/>
    </source>
</evidence>
<evidence type="ECO:0000256" key="10">
    <source>
        <dbReference type="RuleBase" id="RU363038"/>
    </source>
</evidence>
<evidence type="ECO:0000256" key="8">
    <source>
        <dbReference type="ARBA" id="ARBA00033033"/>
    </source>
</evidence>
<reference evidence="13" key="1">
    <citation type="journal article" date="2016" name="Nat. Commun.">
        <title>Genome analysis of three Pneumocystis species reveals adaptation mechanisms to life exclusively in mammalian hosts.</title>
        <authorList>
            <person name="Ma L."/>
            <person name="Chen Z."/>
            <person name="Huang D.W."/>
            <person name="Kutty G."/>
            <person name="Ishihara M."/>
            <person name="Wang H."/>
            <person name="Abouelleil A."/>
            <person name="Bishop L."/>
            <person name="Davey E."/>
            <person name="Deng R."/>
            <person name="Deng X."/>
            <person name="Fan L."/>
            <person name="Fantoni G."/>
            <person name="Fitzgerald M."/>
            <person name="Gogineni E."/>
            <person name="Goldberg J.M."/>
            <person name="Handley G."/>
            <person name="Hu X."/>
            <person name="Huber C."/>
            <person name="Jiao X."/>
            <person name="Jones K."/>
            <person name="Levin J.Z."/>
            <person name="Liu Y."/>
            <person name="Macdonald P."/>
            <person name="Melnikov A."/>
            <person name="Raley C."/>
            <person name="Sassi M."/>
            <person name="Sherman B.T."/>
            <person name="Song X."/>
            <person name="Sykes S."/>
            <person name="Tran B."/>
            <person name="Walsh L."/>
            <person name="Xia Y."/>
            <person name="Yang J."/>
            <person name="Young S."/>
            <person name="Zeng Q."/>
            <person name="Zheng X."/>
            <person name="Stephens R."/>
            <person name="Nusbaum C."/>
            <person name="Birren B.W."/>
            <person name="Azadi P."/>
            <person name="Lempicki R.A."/>
            <person name="Cuomo C.A."/>
            <person name="Kovacs J.A."/>
        </authorList>
    </citation>
    <scope>NUCLEOTIDE SEQUENCE [LARGE SCALE GENOMIC DNA]</scope>
    <source>
        <strain evidence="13">RU7</strain>
    </source>
</reference>
<dbReference type="SUPFAM" id="SSF52374">
    <property type="entry name" value="Nucleotidylyl transferase"/>
    <property type="match status" value="1"/>
</dbReference>
<keyword evidence="3 10" id="KW-0436">Ligase</keyword>
<keyword evidence="7 10" id="KW-0030">Aminoacyl-tRNA synthetase</keyword>
<keyword evidence="13" id="KW-1185">Reference proteome</keyword>
<dbReference type="AlphaFoldDB" id="A0A0W4ZW12"/>
<dbReference type="FunFam" id="1.10.730.10:FF:000006">
    <property type="entry name" value="Arginyl-tRNA synthetase 2, mitochondrial"/>
    <property type="match status" value="1"/>
</dbReference>
<dbReference type="GO" id="GO:0005739">
    <property type="term" value="C:mitochondrion"/>
    <property type="evidence" value="ECO:0007669"/>
    <property type="project" value="TreeGrafter"/>
</dbReference>
<evidence type="ECO:0000256" key="1">
    <source>
        <dbReference type="ARBA" id="ARBA00005594"/>
    </source>
</evidence>
<organism evidence="12 13">
    <name type="scientific">Pneumocystis jirovecii (strain RU7)</name>
    <name type="common">Human pneumocystis pneumonia agent</name>
    <dbReference type="NCBI Taxonomy" id="1408657"/>
    <lineage>
        <taxon>Eukaryota</taxon>
        <taxon>Fungi</taxon>
        <taxon>Dikarya</taxon>
        <taxon>Ascomycota</taxon>
        <taxon>Taphrinomycotina</taxon>
        <taxon>Pneumocystomycetes</taxon>
        <taxon>Pneumocystaceae</taxon>
        <taxon>Pneumocystis</taxon>
    </lineage>
</organism>
<evidence type="ECO:0000313" key="12">
    <source>
        <dbReference type="EMBL" id="KTW32556.1"/>
    </source>
</evidence>
<dbReference type="Proteomes" id="UP000053447">
    <property type="component" value="Unassembled WGS sequence"/>
</dbReference>
<dbReference type="GO" id="GO:0005524">
    <property type="term" value="F:ATP binding"/>
    <property type="evidence" value="ECO:0007669"/>
    <property type="project" value="UniProtKB-KW"/>
</dbReference>
<dbReference type="Pfam" id="PF05746">
    <property type="entry name" value="DALR_1"/>
    <property type="match status" value="1"/>
</dbReference>
<dbReference type="HAMAP" id="MF_00123">
    <property type="entry name" value="Arg_tRNA_synth"/>
    <property type="match status" value="1"/>
</dbReference>
<dbReference type="InterPro" id="IPR001278">
    <property type="entry name" value="Arg-tRNA-ligase"/>
</dbReference>
<dbReference type="eggNOG" id="KOG1195">
    <property type="taxonomic scope" value="Eukaryota"/>
</dbReference>
<dbReference type="Gene3D" id="3.40.50.620">
    <property type="entry name" value="HUPs"/>
    <property type="match status" value="1"/>
</dbReference>
<dbReference type="CDD" id="cd07956">
    <property type="entry name" value="Anticodon_Ia_Arg"/>
    <property type="match status" value="1"/>
</dbReference>
<comment type="similarity">
    <text evidence="1 10">Belongs to the class-I aminoacyl-tRNA synthetase family.</text>
</comment>
<dbReference type="GO" id="GO:0004814">
    <property type="term" value="F:arginine-tRNA ligase activity"/>
    <property type="evidence" value="ECO:0007669"/>
    <property type="project" value="UniProtKB-EC"/>
</dbReference>
<dbReference type="GeneID" id="28938563"/>
<dbReference type="STRING" id="1408657.A0A0W4ZW12"/>
<dbReference type="PANTHER" id="PTHR11956">
    <property type="entry name" value="ARGINYL-TRNA SYNTHETASE"/>
    <property type="match status" value="1"/>
</dbReference>
<protein>
    <recommendedName>
        <fullName evidence="2">arginine--tRNA ligase</fullName>
        <ecNumber evidence="2">6.1.1.19</ecNumber>
    </recommendedName>
    <alternativeName>
        <fullName evidence="8">Arginyl-tRNA synthetase</fullName>
    </alternativeName>
</protein>
<dbReference type="CDD" id="cd00671">
    <property type="entry name" value="ArgRS_core"/>
    <property type="match status" value="1"/>
</dbReference>
<proteinExistence type="inferred from homology"/>
<dbReference type="Gene3D" id="1.10.730.10">
    <property type="entry name" value="Isoleucyl-tRNA Synthetase, Domain 1"/>
    <property type="match status" value="1"/>
</dbReference>
<evidence type="ECO:0000256" key="4">
    <source>
        <dbReference type="ARBA" id="ARBA00022741"/>
    </source>
</evidence>
<dbReference type="InterPro" id="IPR014729">
    <property type="entry name" value="Rossmann-like_a/b/a_fold"/>
</dbReference>
<evidence type="ECO:0000313" key="13">
    <source>
        <dbReference type="Proteomes" id="UP000053447"/>
    </source>
</evidence>
<dbReference type="GO" id="GO:0032543">
    <property type="term" value="P:mitochondrial translation"/>
    <property type="evidence" value="ECO:0007669"/>
    <property type="project" value="TreeGrafter"/>
</dbReference>
<keyword evidence="6 10" id="KW-0648">Protein biosynthesis</keyword>
<dbReference type="InterPro" id="IPR009080">
    <property type="entry name" value="tRNAsynth_Ia_anticodon-bd"/>
</dbReference>
<evidence type="ECO:0000256" key="3">
    <source>
        <dbReference type="ARBA" id="ARBA00022598"/>
    </source>
</evidence>
<comment type="catalytic activity">
    <reaction evidence="9">
        <text>tRNA(Arg) + L-arginine + ATP = L-arginyl-tRNA(Arg) + AMP + diphosphate</text>
        <dbReference type="Rhea" id="RHEA:20301"/>
        <dbReference type="Rhea" id="RHEA-COMP:9658"/>
        <dbReference type="Rhea" id="RHEA-COMP:9673"/>
        <dbReference type="ChEBI" id="CHEBI:30616"/>
        <dbReference type="ChEBI" id="CHEBI:32682"/>
        <dbReference type="ChEBI" id="CHEBI:33019"/>
        <dbReference type="ChEBI" id="CHEBI:78442"/>
        <dbReference type="ChEBI" id="CHEBI:78513"/>
        <dbReference type="ChEBI" id="CHEBI:456215"/>
        <dbReference type="EC" id="6.1.1.19"/>
    </reaction>
</comment>
<evidence type="ECO:0000259" key="11">
    <source>
        <dbReference type="SMART" id="SM00836"/>
    </source>
</evidence>